<evidence type="ECO:0000313" key="2">
    <source>
        <dbReference type="EMBL" id="RMZ66697.1"/>
    </source>
</evidence>
<dbReference type="AlphaFoldDB" id="A0A3M7LWS2"/>
<reference evidence="2 3" key="1">
    <citation type="journal article" date="2014" name="PLoS ONE">
        <title>De novo Genome Assembly of the Fungal Plant Pathogen Pyrenophora semeniperda.</title>
        <authorList>
            <person name="Soliai M.M."/>
            <person name="Meyer S.E."/>
            <person name="Udall J.A."/>
            <person name="Elzinga D.E."/>
            <person name="Hermansen R.A."/>
            <person name="Bodily P.M."/>
            <person name="Hart A.A."/>
            <person name="Coleman C.E."/>
        </authorList>
    </citation>
    <scope>NUCLEOTIDE SEQUENCE [LARGE SCALE GENOMIC DNA]</scope>
    <source>
        <strain evidence="2 3">CCB06</strain>
        <tissue evidence="2">Mycelium</tissue>
    </source>
</reference>
<dbReference type="PANTHER" id="PTHR38115">
    <property type="entry name" value="LIPOCALIN-LIKE DOMAIN-CONTAINING PROTEIN"/>
    <property type="match status" value="1"/>
</dbReference>
<keyword evidence="3" id="KW-1185">Reference proteome</keyword>
<dbReference type="OrthoDB" id="425354at2759"/>
<dbReference type="EMBL" id="KE747809">
    <property type="protein sequence ID" value="RMZ66697.1"/>
    <property type="molecule type" value="Genomic_DNA"/>
</dbReference>
<evidence type="ECO:0000256" key="1">
    <source>
        <dbReference type="SAM" id="MobiDB-lite"/>
    </source>
</evidence>
<evidence type="ECO:0000313" key="3">
    <source>
        <dbReference type="Proteomes" id="UP000265663"/>
    </source>
</evidence>
<sequence>MSQRRCLISQPRKSTAEDPTQHSQNTRKYLQGIALTSENMAAPPSIDIKNLDGKWSMNKSLSDPFDPVLALQGIGWLTRKGLGAATITQHLRQTPSTGEDGSPATDITIEQFVTGGIKGNVEKRVLDWAPRDHTDWLFGTVQTRNRYSTLAKAKEENNGQPDDVGFMIEGWLKETEEGEVVEGYAVNEKQGWTAWQIWGFADIGGERKLTRKFVVKKTGKDEFTRVRLTYDYLGPLE</sequence>
<proteinExistence type="predicted"/>
<accession>A0A3M7LWS2</accession>
<gene>
    <name evidence="2" type="ORF">GMOD_00002057</name>
</gene>
<dbReference type="PANTHER" id="PTHR38115:SF1">
    <property type="entry name" value="LIPOCALIN-LIKE DOMAIN-CONTAINING PROTEIN"/>
    <property type="match status" value="1"/>
</dbReference>
<name>A0A3M7LWS2_9PLEO</name>
<dbReference type="Proteomes" id="UP000265663">
    <property type="component" value="Unassembled WGS sequence"/>
</dbReference>
<dbReference type="InterPro" id="IPR053037">
    <property type="entry name" value="Pericyclase_pydY-like"/>
</dbReference>
<feature type="region of interest" description="Disordered" evidence="1">
    <location>
        <begin position="1"/>
        <end position="25"/>
    </location>
</feature>
<protein>
    <submittedName>
        <fullName evidence="2">Lccl domain-containing</fullName>
    </submittedName>
</protein>
<organism evidence="2 3">
    <name type="scientific">Pyrenophora seminiperda CCB06</name>
    <dbReference type="NCBI Taxonomy" id="1302712"/>
    <lineage>
        <taxon>Eukaryota</taxon>
        <taxon>Fungi</taxon>
        <taxon>Dikarya</taxon>
        <taxon>Ascomycota</taxon>
        <taxon>Pezizomycotina</taxon>
        <taxon>Dothideomycetes</taxon>
        <taxon>Pleosporomycetidae</taxon>
        <taxon>Pleosporales</taxon>
        <taxon>Pleosporineae</taxon>
        <taxon>Pleosporaceae</taxon>
        <taxon>Pyrenophora</taxon>
    </lineage>
</organism>